<dbReference type="Gene3D" id="1.10.260.40">
    <property type="entry name" value="lambda repressor-like DNA-binding domains"/>
    <property type="match status" value="1"/>
</dbReference>
<protein>
    <submittedName>
        <fullName evidence="1">Uncharacterized protein</fullName>
    </submittedName>
</protein>
<proteinExistence type="predicted"/>
<keyword evidence="2" id="KW-1185">Reference proteome</keyword>
<comment type="caution">
    <text evidence="1">The sequence shown here is derived from an EMBL/GenBank/DDBJ whole genome shotgun (WGS) entry which is preliminary data.</text>
</comment>
<evidence type="ECO:0000313" key="1">
    <source>
        <dbReference type="EMBL" id="TWP47406.1"/>
    </source>
</evidence>
<evidence type="ECO:0000313" key="2">
    <source>
        <dbReference type="Proteomes" id="UP000316639"/>
    </source>
</evidence>
<reference evidence="1 2" key="1">
    <citation type="submission" date="2019-07" db="EMBL/GenBank/DDBJ databases">
        <title>Lentzea xizangensis sp. nov., isolated from Qinghai-Tibetan Plateau Soils.</title>
        <authorList>
            <person name="Huang J."/>
        </authorList>
    </citation>
    <scope>NUCLEOTIDE SEQUENCE [LARGE SCALE GENOMIC DNA]</scope>
    <source>
        <strain evidence="1 2">FXJ1.1311</strain>
    </source>
</reference>
<dbReference type="EMBL" id="VOBR01000026">
    <property type="protein sequence ID" value="TWP47406.1"/>
    <property type="molecule type" value="Genomic_DNA"/>
</dbReference>
<accession>A0A563EK48</accession>
<dbReference type="AlphaFoldDB" id="A0A563EK48"/>
<dbReference type="InterPro" id="IPR010982">
    <property type="entry name" value="Lambda_DNA-bd_dom_sf"/>
</dbReference>
<dbReference type="GO" id="GO:0003677">
    <property type="term" value="F:DNA binding"/>
    <property type="evidence" value="ECO:0007669"/>
    <property type="project" value="InterPro"/>
</dbReference>
<dbReference type="OrthoDB" id="2679623at2"/>
<name>A0A563EK48_9PSEU</name>
<organism evidence="1 2">
    <name type="scientific">Lentzea tibetensis</name>
    <dbReference type="NCBI Taxonomy" id="2591470"/>
    <lineage>
        <taxon>Bacteria</taxon>
        <taxon>Bacillati</taxon>
        <taxon>Actinomycetota</taxon>
        <taxon>Actinomycetes</taxon>
        <taxon>Pseudonocardiales</taxon>
        <taxon>Pseudonocardiaceae</taxon>
        <taxon>Lentzea</taxon>
    </lineage>
</organism>
<dbReference type="Proteomes" id="UP000316639">
    <property type="component" value="Unassembled WGS sequence"/>
</dbReference>
<gene>
    <name evidence="1" type="ORF">FKR81_32345</name>
</gene>
<sequence>MSDRGSDGMPSLAEVLNTLFQRHTKDGKRKAYSNEDVASWARSQGIEMSQTHVWNLRQLGRPSDPRVSHIKIIGEFFGYQPGYFIDPQVYWEVERRIARDRHAPGDAEVDVPSQPAASRVMLRKVAKMSPESQALIQGLIDQVSVLEQGSAQNGDGA</sequence>
<dbReference type="RefSeq" id="WP_146357834.1">
    <property type="nucleotide sequence ID" value="NZ_VOBR01000026.1"/>
</dbReference>